<evidence type="ECO:0000313" key="5">
    <source>
        <dbReference type="Proteomes" id="UP001140453"/>
    </source>
</evidence>
<organism evidence="4 5">
    <name type="scientific">Gnomoniopsis smithogilvyi</name>
    <dbReference type="NCBI Taxonomy" id="1191159"/>
    <lineage>
        <taxon>Eukaryota</taxon>
        <taxon>Fungi</taxon>
        <taxon>Dikarya</taxon>
        <taxon>Ascomycota</taxon>
        <taxon>Pezizomycotina</taxon>
        <taxon>Sordariomycetes</taxon>
        <taxon>Sordariomycetidae</taxon>
        <taxon>Diaporthales</taxon>
        <taxon>Gnomoniaceae</taxon>
        <taxon>Gnomoniopsis</taxon>
    </lineage>
</organism>
<keyword evidence="2" id="KW-0472">Membrane</keyword>
<feature type="compositionally biased region" description="Polar residues" evidence="1">
    <location>
        <begin position="50"/>
        <end position="63"/>
    </location>
</feature>
<feature type="domain" description="SMODS and SLOG-associating 2TM effector" evidence="3">
    <location>
        <begin position="131"/>
        <end position="251"/>
    </location>
</feature>
<dbReference type="AlphaFoldDB" id="A0A9W8YU50"/>
<dbReference type="PANTHER" id="PTHR38793:SF3">
    <property type="entry name" value="SMODS AND SLOG-ASSOCIATING 2TM EFFECTOR DOMAIN-CONTAINING PROTEIN"/>
    <property type="match status" value="1"/>
</dbReference>
<feature type="region of interest" description="Disordered" evidence="1">
    <location>
        <begin position="1"/>
        <end position="76"/>
    </location>
</feature>
<protein>
    <recommendedName>
        <fullName evidence="3">SMODS and SLOG-associating 2TM effector domain-containing protein</fullName>
    </recommendedName>
</protein>
<sequence>MDDKDVSPETTPPLPPEMPVSASAPNGAARVNTATNGTADKKDTTKLTTSGLNVVTHSANNPTPTQPRLPKASTNIEWGPPIGLHIREGKDEPLMIFRRAVGINSDLAPESLAPGRAELGQREPVGMYKSVIEEKRRRQWQHAAMSWCLNIVHFAQVVIGATLTALGPNARLYTVPITVLGALNTVIAGMLALLKGQGLPERLHKDAMVYQRLQEWLEETEALLVTGIIGRDNRDIGVLVESAFKKYNSAKLSEENNRPDNYVPDPGSTDTKKKSHPSRSIGNDGEKLSAT</sequence>
<reference evidence="4" key="1">
    <citation type="submission" date="2022-10" db="EMBL/GenBank/DDBJ databases">
        <title>Tapping the CABI collections for fungal endophytes: first genome assemblies for Collariella, Neodidymelliopsis, Ascochyta clinopodiicola, Didymella pomorum, Didymosphaeria variabile, Neocosmospora piperis and Neocucurbitaria cava.</title>
        <authorList>
            <person name="Hill R."/>
        </authorList>
    </citation>
    <scope>NUCLEOTIDE SEQUENCE</scope>
    <source>
        <strain evidence="4">IMI 355082</strain>
    </source>
</reference>
<dbReference type="PANTHER" id="PTHR38793">
    <property type="entry name" value="SLATT_FUNGAL DOMAIN-CONTAINING PROTEIN-RELATED"/>
    <property type="match status" value="1"/>
</dbReference>
<dbReference type="NCBIfam" id="NF033635">
    <property type="entry name" value="SLATT_fungal"/>
    <property type="match status" value="1"/>
</dbReference>
<dbReference type="EMBL" id="JAPEVB010000003">
    <property type="protein sequence ID" value="KAJ4390537.1"/>
    <property type="molecule type" value="Genomic_DNA"/>
</dbReference>
<name>A0A9W8YU50_9PEZI</name>
<evidence type="ECO:0000313" key="4">
    <source>
        <dbReference type="EMBL" id="KAJ4390537.1"/>
    </source>
</evidence>
<feature type="region of interest" description="Disordered" evidence="1">
    <location>
        <begin position="250"/>
        <end position="291"/>
    </location>
</feature>
<dbReference type="InterPro" id="IPR041622">
    <property type="entry name" value="SLATT_fungi"/>
</dbReference>
<evidence type="ECO:0000256" key="1">
    <source>
        <dbReference type="SAM" id="MobiDB-lite"/>
    </source>
</evidence>
<keyword evidence="5" id="KW-1185">Reference proteome</keyword>
<gene>
    <name evidence="4" type="ORF">N0V93_004133</name>
</gene>
<feature type="transmembrane region" description="Helical" evidence="2">
    <location>
        <begin position="172"/>
        <end position="194"/>
    </location>
</feature>
<dbReference type="OrthoDB" id="4472872at2759"/>
<dbReference type="Pfam" id="PF18142">
    <property type="entry name" value="SLATT_fungal"/>
    <property type="match status" value="1"/>
</dbReference>
<dbReference type="Proteomes" id="UP001140453">
    <property type="component" value="Unassembled WGS sequence"/>
</dbReference>
<proteinExistence type="predicted"/>
<keyword evidence="2" id="KW-1133">Transmembrane helix</keyword>
<keyword evidence="2" id="KW-0812">Transmembrane</keyword>
<evidence type="ECO:0000256" key="2">
    <source>
        <dbReference type="SAM" id="Phobius"/>
    </source>
</evidence>
<evidence type="ECO:0000259" key="3">
    <source>
        <dbReference type="Pfam" id="PF18142"/>
    </source>
</evidence>
<feature type="transmembrane region" description="Helical" evidence="2">
    <location>
        <begin position="144"/>
        <end position="166"/>
    </location>
</feature>
<comment type="caution">
    <text evidence="4">The sequence shown here is derived from an EMBL/GenBank/DDBJ whole genome shotgun (WGS) entry which is preliminary data.</text>
</comment>
<accession>A0A9W8YU50</accession>